<name>A0AC58S5P6_TOBAC</name>
<gene>
    <name evidence="2" type="primary">LOC142165837</name>
</gene>
<evidence type="ECO:0000313" key="1">
    <source>
        <dbReference type="Proteomes" id="UP000790787"/>
    </source>
</evidence>
<sequence>MVGQVLESHKITFHEDELPPEGLGHNKALHITAQCEDHLFTRILVDGGSSLNICLLVTLRTLGKGLHEIKDGAISVKAFDGSQRSTIGEISLCLQMGPTWFDVEFQVIDVLASYNLLLGRPWIHAAGAVASTLHQAVKI</sequence>
<accession>A0AC58S5P6</accession>
<reference evidence="1" key="1">
    <citation type="journal article" date="2014" name="Nat. Commun.">
        <title>The tobacco genome sequence and its comparison with those of tomato and potato.</title>
        <authorList>
            <person name="Sierro N."/>
            <person name="Battey J.N."/>
            <person name="Ouadi S."/>
            <person name="Bakaher N."/>
            <person name="Bovet L."/>
            <person name="Willig A."/>
            <person name="Goepfert S."/>
            <person name="Peitsch M.C."/>
            <person name="Ivanov N.V."/>
        </authorList>
    </citation>
    <scope>NUCLEOTIDE SEQUENCE [LARGE SCALE GENOMIC DNA]</scope>
</reference>
<keyword evidence="1" id="KW-1185">Reference proteome</keyword>
<evidence type="ECO:0000313" key="2">
    <source>
        <dbReference type="RefSeq" id="XP_075080316.1"/>
    </source>
</evidence>
<proteinExistence type="predicted"/>
<protein>
    <submittedName>
        <fullName evidence="2">Uncharacterized protein LOC142165837</fullName>
    </submittedName>
</protein>
<dbReference type="RefSeq" id="XP_075080316.1">
    <property type="nucleotide sequence ID" value="XM_075224215.1"/>
</dbReference>
<reference evidence="2" key="2">
    <citation type="submission" date="2025-08" db="UniProtKB">
        <authorList>
            <consortium name="RefSeq"/>
        </authorList>
    </citation>
    <scope>IDENTIFICATION</scope>
    <source>
        <tissue evidence="2">Leaf</tissue>
    </source>
</reference>
<organism evidence="1 2">
    <name type="scientific">Nicotiana tabacum</name>
    <name type="common">Common tobacco</name>
    <dbReference type="NCBI Taxonomy" id="4097"/>
    <lineage>
        <taxon>Eukaryota</taxon>
        <taxon>Viridiplantae</taxon>
        <taxon>Streptophyta</taxon>
        <taxon>Embryophyta</taxon>
        <taxon>Tracheophyta</taxon>
        <taxon>Spermatophyta</taxon>
        <taxon>Magnoliopsida</taxon>
        <taxon>eudicotyledons</taxon>
        <taxon>Gunneridae</taxon>
        <taxon>Pentapetalae</taxon>
        <taxon>asterids</taxon>
        <taxon>lamiids</taxon>
        <taxon>Solanales</taxon>
        <taxon>Solanaceae</taxon>
        <taxon>Nicotianoideae</taxon>
        <taxon>Nicotianeae</taxon>
        <taxon>Nicotiana</taxon>
    </lineage>
</organism>
<dbReference type="Proteomes" id="UP000790787">
    <property type="component" value="Chromosome 11"/>
</dbReference>